<dbReference type="InterPro" id="IPR042001">
    <property type="entry name" value="Sortase_F"/>
</dbReference>
<dbReference type="CDD" id="cd05829">
    <property type="entry name" value="Sortase_F"/>
    <property type="match status" value="1"/>
</dbReference>
<evidence type="ECO:0000313" key="2">
    <source>
        <dbReference type="Proteomes" id="UP000018949"/>
    </source>
</evidence>
<keyword evidence="2" id="KW-1185">Reference proteome</keyword>
<dbReference type="AlphaFoldDB" id="W4RNW2"/>
<proteinExistence type="predicted"/>
<name>W4RNW2_9BACI</name>
<dbReference type="RefSeq" id="WP_148296099.1">
    <property type="nucleotide sequence ID" value="NZ_BAUW01000036.1"/>
</dbReference>
<gene>
    <name evidence="1" type="ORF">JCM21738_2978</name>
</gene>
<evidence type="ECO:0000313" key="1">
    <source>
        <dbReference type="EMBL" id="GAE46115.1"/>
    </source>
</evidence>
<organism evidence="1 2">
    <name type="scientific">Mesobacillus boroniphilus JCM 21738</name>
    <dbReference type="NCBI Taxonomy" id="1294265"/>
    <lineage>
        <taxon>Bacteria</taxon>
        <taxon>Bacillati</taxon>
        <taxon>Bacillota</taxon>
        <taxon>Bacilli</taxon>
        <taxon>Bacillales</taxon>
        <taxon>Bacillaceae</taxon>
        <taxon>Mesobacillus</taxon>
    </lineage>
</organism>
<comment type="caution">
    <text evidence="1">The sequence shown here is derived from an EMBL/GenBank/DDBJ whole genome shotgun (WGS) entry which is preliminary data.</text>
</comment>
<sequence>MKKLRQNQLFIHQLQLRSPPPKKVNQEKGMVPLNITIASIELDAKIIPVGLQEDGAMEVPEDVKEIGWYTKAQCQGKMGMSS</sequence>
<reference evidence="1 2" key="1">
    <citation type="submission" date="2013-12" db="EMBL/GenBank/DDBJ databases">
        <title>NBRP : Genome information of microbial organism related human and environment.</title>
        <authorList>
            <person name="Hattori M."/>
            <person name="Oshima K."/>
            <person name="Inaba H."/>
            <person name="Suda W."/>
            <person name="Sakamoto M."/>
            <person name="Iino T."/>
            <person name="Kitahara M."/>
            <person name="Oshida Y."/>
            <person name="Iida T."/>
            <person name="Kudo T."/>
            <person name="Itoh T."/>
            <person name="Ahmed I."/>
            <person name="Ohkuma M."/>
        </authorList>
    </citation>
    <scope>NUCLEOTIDE SEQUENCE [LARGE SCALE GENOMIC DNA]</scope>
    <source>
        <strain evidence="1 2">JCM 21738</strain>
    </source>
</reference>
<dbReference type="Proteomes" id="UP000018949">
    <property type="component" value="Unassembled WGS sequence"/>
</dbReference>
<protein>
    <submittedName>
        <fullName evidence="1">Uncharacterized protein</fullName>
    </submittedName>
</protein>
<accession>W4RNW2</accession>
<dbReference type="EMBL" id="BAUW01000036">
    <property type="protein sequence ID" value="GAE46115.1"/>
    <property type="molecule type" value="Genomic_DNA"/>
</dbReference>